<proteinExistence type="predicted"/>
<keyword evidence="2" id="KW-1185">Reference proteome</keyword>
<dbReference type="InterPro" id="IPR013320">
    <property type="entry name" value="ConA-like_dom_sf"/>
</dbReference>
<evidence type="ECO:0000313" key="1">
    <source>
        <dbReference type="EMBL" id="SDC86307.1"/>
    </source>
</evidence>
<dbReference type="InterPro" id="IPR002591">
    <property type="entry name" value="Phosphodiest/P_Trfase"/>
</dbReference>
<dbReference type="STRING" id="390242.SAMN04488024_103218"/>
<dbReference type="InterPro" id="IPR017850">
    <property type="entry name" value="Alkaline_phosphatase_core_sf"/>
</dbReference>
<dbReference type="Pfam" id="PF01663">
    <property type="entry name" value="Phosphodiest"/>
    <property type="match status" value="1"/>
</dbReference>
<organism evidence="1 2">
    <name type="scientific">Pedobacter soli</name>
    <dbReference type="NCBI Taxonomy" id="390242"/>
    <lineage>
        <taxon>Bacteria</taxon>
        <taxon>Pseudomonadati</taxon>
        <taxon>Bacteroidota</taxon>
        <taxon>Sphingobacteriia</taxon>
        <taxon>Sphingobacteriales</taxon>
        <taxon>Sphingobacteriaceae</taxon>
        <taxon>Pedobacter</taxon>
    </lineage>
</organism>
<protein>
    <submittedName>
        <fullName evidence="1">Type I phosphodiesterase / nucleotide pyrophosphatase</fullName>
    </submittedName>
</protein>
<dbReference type="PROSITE" id="PS51257">
    <property type="entry name" value="PROKAR_LIPOPROTEIN"/>
    <property type="match status" value="1"/>
</dbReference>
<dbReference type="SUPFAM" id="SSF53649">
    <property type="entry name" value="Alkaline phosphatase-like"/>
    <property type="match status" value="1"/>
</dbReference>
<dbReference type="RefSeq" id="WP_090767095.1">
    <property type="nucleotide sequence ID" value="NZ_FMZH01000003.1"/>
</dbReference>
<name>A0A1G6Q3U2_9SPHI</name>
<dbReference type="AlphaFoldDB" id="A0A1G6Q3U2"/>
<dbReference type="Gene3D" id="2.60.120.200">
    <property type="match status" value="1"/>
</dbReference>
<dbReference type="Pfam" id="PF13385">
    <property type="entry name" value="Laminin_G_3"/>
    <property type="match status" value="1"/>
</dbReference>
<sequence>MKNYQFSLKKYSALAILLLCAVIFGCKKYYDPPAVFEKQEIVSVKKRKVLLIGIDGATGEDMKKIMPPVISSILPNSKYSWQSRSDAPVSDAGTWKNIMTGIATIHKIQDSTFIVPEGASEHDAVVEYPSFIERLQATPKMRYSVAISPWKTLVDRLLLYADEPIAVNNDAAAADTAVKKIGISKADLVVVNFNQVNQAGLKYGYSADVPEYKTAVTQVDTYIGKLLEALKARKTYNNEEWLVVITSNHGGYNKGFTSQTERERNSFNIYYNPAFKKVEIDNVPLTDGFLFPASKAATDAKATLAAANSSIYEIGASGDKTIQFKAFVKSSSSSNGQNFVLLSKSNASYGTVNGWNFMVQVNADGTRKFRVTMGYNTSSFFFIYAPANFDLNKWYALTLKIYTNAGKRMAVLYVDGVAGDAVDISGRTIGSGANDLFLGNLSITTTAAVASGSFAVNDIAFYNKALTDSEISDFTCSSSVPLANTNLIGYWPCKQVDGDKMLNQAPTALGKDLTIAGKGGLWNSFERKVCNATAPSGNTIMAVSNSDIASQIIYWFGVNVDDAWKLNGKSWLKLYEVEFYK</sequence>
<accession>A0A1G6Q3U2</accession>
<evidence type="ECO:0000313" key="2">
    <source>
        <dbReference type="Proteomes" id="UP000199455"/>
    </source>
</evidence>
<gene>
    <name evidence="1" type="ORF">SAMN04488024_103218</name>
</gene>
<dbReference type="Gene3D" id="3.40.720.10">
    <property type="entry name" value="Alkaline Phosphatase, subunit A"/>
    <property type="match status" value="1"/>
</dbReference>
<dbReference type="GO" id="GO:0004553">
    <property type="term" value="F:hydrolase activity, hydrolyzing O-glycosyl compounds"/>
    <property type="evidence" value="ECO:0007669"/>
    <property type="project" value="UniProtKB-ARBA"/>
</dbReference>
<dbReference type="SUPFAM" id="SSF49899">
    <property type="entry name" value="Concanavalin A-like lectins/glucanases"/>
    <property type="match status" value="1"/>
</dbReference>
<dbReference type="Proteomes" id="UP000199455">
    <property type="component" value="Unassembled WGS sequence"/>
</dbReference>
<dbReference type="GO" id="GO:0005975">
    <property type="term" value="P:carbohydrate metabolic process"/>
    <property type="evidence" value="ECO:0007669"/>
    <property type="project" value="UniProtKB-ARBA"/>
</dbReference>
<reference evidence="2" key="1">
    <citation type="submission" date="2016-10" db="EMBL/GenBank/DDBJ databases">
        <authorList>
            <person name="Varghese N."/>
            <person name="Submissions S."/>
        </authorList>
    </citation>
    <scope>NUCLEOTIDE SEQUENCE [LARGE SCALE GENOMIC DNA]</scope>
    <source>
        <strain evidence="2">DSM 18609</strain>
    </source>
</reference>
<dbReference type="EMBL" id="FMZH01000003">
    <property type="protein sequence ID" value="SDC86307.1"/>
    <property type="molecule type" value="Genomic_DNA"/>
</dbReference>